<organism evidence="1 2">
    <name type="scientific">Saccharopolyspora mangrovi</name>
    <dbReference type="NCBI Taxonomy" id="3082379"/>
    <lineage>
        <taxon>Bacteria</taxon>
        <taxon>Bacillati</taxon>
        <taxon>Actinomycetota</taxon>
        <taxon>Actinomycetes</taxon>
        <taxon>Pseudonocardiales</taxon>
        <taxon>Pseudonocardiaceae</taxon>
        <taxon>Saccharopolyspora</taxon>
    </lineage>
</organism>
<name>A0ABU6A7Z1_9PSEU</name>
<dbReference type="EMBL" id="JAWLNX010000005">
    <property type="protein sequence ID" value="MEB3367626.1"/>
    <property type="molecule type" value="Genomic_DNA"/>
</dbReference>
<protein>
    <submittedName>
        <fullName evidence="1">Uncharacterized protein</fullName>
    </submittedName>
</protein>
<dbReference type="RefSeq" id="WP_324265178.1">
    <property type="nucleotide sequence ID" value="NZ_JAWLNX010000005.1"/>
</dbReference>
<proteinExistence type="predicted"/>
<comment type="caution">
    <text evidence="1">The sequence shown here is derived from an EMBL/GenBank/DDBJ whole genome shotgun (WGS) entry which is preliminary data.</text>
</comment>
<keyword evidence="2" id="KW-1185">Reference proteome</keyword>
<evidence type="ECO:0000313" key="1">
    <source>
        <dbReference type="EMBL" id="MEB3367626.1"/>
    </source>
</evidence>
<accession>A0ABU6A7Z1</accession>
<gene>
    <name evidence="1" type="ORF">R4I43_09410</name>
</gene>
<dbReference type="Proteomes" id="UP001327093">
    <property type="component" value="Unassembled WGS sequence"/>
</dbReference>
<reference evidence="1 2" key="1">
    <citation type="submission" date="2023-10" db="EMBL/GenBank/DDBJ databases">
        <title>Saccharopolyspora sp. nov., isolated from mangrove soil.</title>
        <authorList>
            <person name="Lu Y."/>
            <person name="Liu W."/>
        </authorList>
    </citation>
    <scope>NUCLEOTIDE SEQUENCE [LARGE SCALE GENOMIC DNA]</scope>
    <source>
        <strain evidence="1 2">S2-29</strain>
    </source>
</reference>
<sequence length="129" mass="13632">MSTPLPAFGSVLSVPGRLLGGLTFLGGAVLREATAVLAAIHALPRLVVALEQLGPLADTLGETRDALRELADSTQDLGPTNLQLRALHEQVVQLACDLRAFEPDLETLTKTTAQLDQTAQLLITALNRA</sequence>
<evidence type="ECO:0000313" key="2">
    <source>
        <dbReference type="Proteomes" id="UP001327093"/>
    </source>
</evidence>